<evidence type="ECO:0000259" key="1">
    <source>
        <dbReference type="Pfam" id="PF03184"/>
    </source>
</evidence>
<sequence length="131" mass="14852">MDNHEAHLSYEVIRLAKNSEVILLTVPPYTSHKLQPLGKCVYGPLKRYYNELLGVAYPLAFTQKNCISIFKSTETVLPYPKVGIAVNVAKRGGREKKQAGVLTSTPVMNKLKQEYMEKTRKKERRIMKGAV</sequence>
<accession>A0A8K0DG61</accession>
<proteinExistence type="predicted"/>
<dbReference type="Pfam" id="PF03184">
    <property type="entry name" value="DDE_1"/>
    <property type="match status" value="1"/>
</dbReference>
<protein>
    <recommendedName>
        <fullName evidence="1">DDE-1 domain-containing protein</fullName>
    </recommendedName>
</protein>
<organism evidence="2 3">
    <name type="scientific">Ignelater luminosus</name>
    <name type="common">Cucubano</name>
    <name type="synonym">Pyrophorus luminosus</name>
    <dbReference type="NCBI Taxonomy" id="2038154"/>
    <lineage>
        <taxon>Eukaryota</taxon>
        <taxon>Metazoa</taxon>
        <taxon>Ecdysozoa</taxon>
        <taxon>Arthropoda</taxon>
        <taxon>Hexapoda</taxon>
        <taxon>Insecta</taxon>
        <taxon>Pterygota</taxon>
        <taxon>Neoptera</taxon>
        <taxon>Endopterygota</taxon>
        <taxon>Coleoptera</taxon>
        <taxon>Polyphaga</taxon>
        <taxon>Elateriformia</taxon>
        <taxon>Elateroidea</taxon>
        <taxon>Elateridae</taxon>
        <taxon>Agrypninae</taxon>
        <taxon>Pyrophorini</taxon>
        <taxon>Ignelater</taxon>
    </lineage>
</organism>
<gene>
    <name evidence="2" type="ORF">ILUMI_03531</name>
</gene>
<evidence type="ECO:0000313" key="3">
    <source>
        <dbReference type="Proteomes" id="UP000801492"/>
    </source>
</evidence>
<reference evidence="2" key="1">
    <citation type="submission" date="2019-08" db="EMBL/GenBank/DDBJ databases">
        <title>The genome of the North American firefly Photinus pyralis.</title>
        <authorList>
            <consortium name="Photinus pyralis genome working group"/>
            <person name="Fallon T.R."/>
            <person name="Sander Lower S.E."/>
            <person name="Weng J.-K."/>
        </authorList>
    </citation>
    <scope>NUCLEOTIDE SEQUENCE</scope>
    <source>
        <strain evidence="2">TRF0915ILg1</strain>
        <tissue evidence="2">Whole body</tissue>
    </source>
</reference>
<evidence type="ECO:0000313" key="2">
    <source>
        <dbReference type="EMBL" id="KAF2902658.1"/>
    </source>
</evidence>
<name>A0A8K0DG61_IGNLU</name>
<comment type="caution">
    <text evidence="2">The sequence shown here is derived from an EMBL/GenBank/DDBJ whole genome shotgun (WGS) entry which is preliminary data.</text>
</comment>
<dbReference type="InterPro" id="IPR004875">
    <property type="entry name" value="DDE_SF_endonuclease_dom"/>
</dbReference>
<dbReference type="OrthoDB" id="5425161at2759"/>
<feature type="domain" description="DDE-1" evidence="1">
    <location>
        <begin position="1"/>
        <end position="51"/>
    </location>
</feature>
<dbReference type="EMBL" id="VTPC01001229">
    <property type="protein sequence ID" value="KAF2902658.1"/>
    <property type="molecule type" value="Genomic_DNA"/>
</dbReference>
<dbReference type="AlphaFoldDB" id="A0A8K0DG61"/>
<dbReference type="GO" id="GO:0003676">
    <property type="term" value="F:nucleic acid binding"/>
    <property type="evidence" value="ECO:0007669"/>
    <property type="project" value="InterPro"/>
</dbReference>
<keyword evidence="3" id="KW-1185">Reference proteome</keyword>
<dbReference type="Proteomes" id="UP000801492">
    <property type="component" value="Unassembled WGS sequence"/>
</dbReference>